<dbReference type="OrthoDB" id="9812349at2"/>
<keyword evidence="3" id="KW-1185">Reference proteome</keyword>
<evidence type="ECO:0000313" key="2">
    <source>
        <dbReference type="EMBL" id="SDC82508.1"/>
    </source>
</evidence>
<gene>
    <name evidence="2" type="ORF">SAMN05192589_103315</name>
</gene>
<keyword evidence="1" id="KW-0812">Transmembrane</keyword>
<protein>
    <submittedName>
        <fullName evidence="2">Zinc-ribbon domain-containing protein</fullName>
    </submittedName>
</protein>
<evidence type="ECO:0000313" key="3">
    <source>
        <dbReference type="Proteomes" id="UP000198781"/>
    </source>
</evidence>
<reference evidence="2 3" key="1">
    <citation type="submission" date="2016-10" db="EMBL/GenBank/DDBJ databases">
        <authorList>
            <person name="de Groot N.N."/>
        </authorList>
    </citation>
    <scope>NUCLEOTIDE SEQUENCE [LARGE SCALE GENOMIC DNA]</scope>
    <source>
        <strain evidence="2 3">DSM 16619</strain>
    </source>
</reference>
<accession>A0A1G6PR36</accession>
<sequence length="86" mass="8673">MALVQCPECNRQISDQAVACPGCGHPQSTAISRRSAFESGTHEGRHAGTVKAGIAGMTAASLGGWAARAVAVVVIGIVAVVAMLSR</sequence>
<keyword evidence="1" id="KW-1133">Transmembrane helix</keyword>
<evidence type="ECO:0000256" key="1">
    <source>
        <dbReference type="SAM" id="Phobius"/>
    </source>
</evidence>
<dbReference type="Proteomes" id="UP000198781">
    <property type="component" value="Unassembled WGS sequence"/>
</dbReference>
<feature type="transmembrane region" description="Helical" evidence="1">
    <location>
        <begin position="65"/>
        <end position="84"/>
    </location>
</feature>
<dbReference type="RefSeq" id="WP_139160341.1">
    <property type="nucleotide sequence ID" value="NZ_FMZC01000003.1"/>
</dbReference>
<dbReference type="AlphaFoldDB" id="A0A1G6PR36"/>
<proteinExistence type="predicted"/>
<organism evidence="2 3">
    <name type="scientific">Paracidovorax valerianellae</name>
    <dbReference type="NCBI Taxonomy" id="187868"/>
    <lineage>
        <taxon>Bacteria</taxon>
        <taxon>Pseudomonadati</taxon>
        <taxon>Pseudomonadota</taxon>
        <taxon>Betaproteobacteria</taxon>
        <taxon>Burkholderiales</taxon>
        <taxon>Comamonadaceae</taxon>
        <taxon>Paracidovorax</taxon>
    </lineage>
</organism>
<name>A0A1G6PR36_9BURK</name>
<keyword evidence="1" id="KW-0472">Membrane</keyword>
<dbReference type="EMBL" id="FMZC01000003">
    <property type="protein sequence ID" value="SDC82508.1"/>
    <property type="molecule type" value="Genomic_DNA"/>
</dbReference>